<keyword evidence="6 10" id="KW-0067">ATP-binding</keyword>
<evidence type="ECO:0000313" key="11">
    <source>
        <dbReference type="Proteomes" id="UP000559404"/>
    </source>
</evidence>
<dbReference type="Gene3D" id="2.40.50.140">
    <property type="entry name" value="Nucleic acid-binding proteins"/>
    <property type="match status" value="1"/>
</dbReference>
<keyword evidence="3" id="KW-1003">Cell membrane</keyword>
<evidence type="ECO:0000256" key="3">
    <source>
        <dbReference type="ARBA" id="ARBA00022475"/>
    </source>
</evidence>
<proteinExistence type="inferred from homology"/>
<dbReference type="NCBIfam" id="TIGR03265">
    <property type="entry name" value="PhnT2"/>
    <property type="match status" value="1"/>
</dbReference>
<dbReference type="Gene3D" id="3.40.50.300">
    <property type="entry name" value="P-loop containing nucleotide triphosphate hydrolases"/>
    <property type="match status" value="1"/>
</dbReference>
<reference evidence="10 11" key="2">
    <citation type="submission" date="2020-08" db="EMBL/GenBank/DDBJ databases">
        <title>Stappia taiwanensis sp. nov., isolated from a coastal thermal spring.</title>
        <authorList>
            <person name="Kampfer P."/>
        </authorList>
    </citation>
    <scope>NUCLEOTIDE SEQUENCE [LARGE SCALE GENOMIC DNA]</scope>
    <source>
        <strain evidence="10 11">DSM 23284</strain>
    </source>
</reference>
<evidence type="ECO:0000256" key="2">
    <source>
        <dbReference type="ARBA" id="ARBA00022448"/>
    </source>
</evidence>
<dbReference type="InterPro" id="IPR008995">
    <property type="entry name" value="Mo/tungstate-bd_C_term_dom"/>
</dbReference>
<evidence type="ECO:0000256" key="1">
    <source>
        <dbReference type="ARBA" id="ARBA00005417"/>
    </source>
</evidence>
<dbReference type="GO" id="GO:0015697">
    <property type="term" value="P:quaternary ammonium group transport"/>
    <property type="evidence" value="ECO:0007669"/>
    <property type="project" value="UniProtKB-ARBA"/>
</dbReference>
<keyword evidence="5" id="KW-0547">Nucleotide-binding</keyword>
<dbReference type="SUPFAM" id="SSF52540">
    <property type="entry name" value="P-loop containing nucleoside triphosphate hydrolases"/>
    <property type="match status" value="1"/>
</dbReference>
<dbReference type="FunFam" id="3.40.50.300:FF:000425">
    <property type="entry name" value="Probable ABC transporter, ATP-binding subunit"/>
    <property type="match status" value="1"/>
</dbReference>
<dbReference type="InterPro" id="IPR050093">
    <property type="entry name" value="ABC_SmlMolc_Importer"/>
</dbReference>
<feature type="domain" description="ABC transporter" evidence="9">
    <location>
        <begin position="27"/>
        <end position="257"/>
    </location>
</feature>
<dbReference type="PROSITE" id="PS00211">
    <property type="entry name" value="ABC_TRANSPORTER_1"/>
    <property type="match status" value="1"/>
</dbReference>
<keyword evidence="2" id="KW-0813">Transport</keyword>
<sequence length="395" mass="42821">MAAKRPALAQSARLSPEPEAAESDVFLEIRDVCKRFGDFSALADISLTIERGSFVCFLGPSGCGKTTLLRSIAGLERQSSGRIVQDGRDISNLPPSQRDFGIVFQSYSLFPNLTVNANVGYGLVNQGLPKAEIATRVQELLELVHLPTSGRKYPAALSGGEQQRVALARALAMQPGLLLLDEPLSALDAKVRVDLRHEMKDLQRRLGVTTVMVTHDQEEALALADIVVVMSKGKIEQVGTPMEVYSRPQSAFVADFVGHMNLLRGRIGKDGSVRIGEQALSLDTAQVPDRTGEVLVSFRPEDVVFRGVEETAENRFLGYVESIDFLGSFSRARVRVDGFEGEAFDADLSANILRDFGISEGSTLPFSLPRDRLCVYPGDERTAGGRAQPVAEAGA</sequence>
<dbReference type="GO" id="GO:0016887">
    <property type="term" value="F:ATP hydrolysis activity"/>
    <property type="evidence" value="ECO:0007669"/>
    <property type="project" value="InterPro"/>
</dbReference>
<dbReference type="AlphaFoldDB" id="A0A838XZS7"/>
<dbReference type="PANTHER" id="PTHR42781:SF5">
    <property type="entry name" value="PUTRESCINE TRANSPORT ATP-BINDING PROTEIN POTG"/>
    <property type="match status" value="1"/>
</dbReference>
<dbReference type="InterPro" id="IPR003593">
    <property type="entry name" value="AAA+_ATPase"/>
</dbReference>
<evidence type="ECO:0000313" key="10">
    <source>
        <dbReference type="EMBL" id="MBA4612514.1"/>
    </source>
</evidence>
<dbReference type="InterPro" id="IPR027417">
    <property type="entry name" value="P-loop_NTPase"/>
</dbReference>
<evidence type="ECO:0000256" key="6">
    <source>
        <dbReference type="ARBA" id="ARBA00022840"/>
    </source>
</evidence>
<dbReference type="InterPro" id="IPR013611">
    <property type="entry name" value="Transp-assoc_OB_typ2"/>
</dbReference>
<evidence type="ECO:0000256" key="5">
    <source>
        <dbReference type="ARBA" id="ARBA00022741"/>
    </source>
</evidence>
<dbReference type="InterPro" id="IPR003439">
    <property type="entry name" value="ABC_transporter-like_ATP-bd"/>
</dbReference>
<keyword evidence="4" id="KW-0997">Cell inner membrane</keyword>
<keyword evidence="7" id="KW-1278">Translocase</keyword>
<comment type="caution">
    <text evidence="10">The sequence shown here is derived from an EMBL/GenBank/DDBJ whole genome shotgun (WGS) entry which is preliminary data.</text>
</comment>
<dbReference type="Pfam" id="PF00005">
    <property type="entry name" value="ABC_tran"/>
    <property type="match status" value="1"/>
</dbReference>
<reference evidence="10 11" key="1">
    <citation type="submission" date="2020-07" db="EMBL/GenBank/DDBJ databases">
        <authorList>
            <person name="Li M."/>
        </authorList>
    </citation>
    <scope>NUCLEOTIDE SEQUENCE [LARGE SCALE GENOMIC DNA]</scope>
    <source>
        <strain evidence="10 11">DSM 23284</strain>
    </source>
</reference>
<evidence type="ECO:0000256" key="8">
    <source>
        <dbReference type="ARBA" id="ARBA00023136"/>
    </source>
</evidence>
<dbReference type="InterPro" id="IPR012340">
    <property type="entry name" value="NA-bd_OB-fold"/>
</dbReference>
<dbReference type="SMART" id="SM00382">
    <property type="entry name" value="AAA"/>
    <property type="match status" value="1"/>
</dbReference>
<dbReference type="InterPro" id="IPR017871">
    <property type="entry name" value="ABC_transporter-like_CS"/>
</dbReference>
<keyword evidence="8" id="KW-0472">Membrane</keyword>
<evidence type="ECO:0000256" key="7">
    <source>
        <dbReference type="ARBA" id="ARBA00022967"/>
    </source>
</evidence>
<dbReference type="InterPro" id="IPR017666">
    <property type="entry name" value="AminoethylPonate_ABC_PhnT2"/>
</dbReference>
<comment type="similarity">
    <text evidence="1">Belongs to the ABC transporter superfamily.</text>
</comment>
<protein>
    <submittedName>
        <fullName evidence="10">Putative 2-aminoethylphosphonate ABC transporter ATP-binding protein</fullName>
    </submittedName>
</protein>
<dbReference type="PROSITE" id="PS50893">
    <property type="entry name" value="ABC_TRANSPORTER_2"/>
    <property type="match status" value="1"/>
</dbReference>
<dbReference type="PANTHER" id="PTHR42781">
    <property type="entry name" value="SPERMIDINE/PUTRESCINE IMPORT ATP-BINDING PROTEIN POTA"/>
    <property type="match status" value="1"/>
</dbReference>
<evidence type="ECO:0000259" key="9">
    <source>
        <dbReference type="PROSITE" id="PS50893"/>
    </source>
</evidence>
<name>A0A838XZS7_9HYPH</name>
<accession>A0A838XZS7</accession>
<organism evidence="10 11">
    <name type="scientific">Stappia taiwanensis</name>
    <dbReference type="NCBI Taxonomy" id="992267"/>
    <lineage>
        <taxon>Bacteria</taxon>
        <taxon>Pseudomonadati</taxon>
        <taxon>Pseudomonadota</taxon>
        <taxon>Alphaproteobacteria</taxon>
        <taxon>Hyphomicrobiales</taxon>
        <taxon>Stappiaceae</taxon>
        <taxon>Stappia</taxon>
    </lineage>
</organism>
<evidence type="ECO:0000256" key="4">
    <source>
        <dbReference type="ARBA" id="ARBA00022519"/>
    </source>
</evidence>
<dbReference type="SUPFAM" id="SSF50331">
    <property type="entry name" value="MOP-like"/>
    <property type="match status" value="1"/>
</dbReference>
<dbReference type="GO" id="GO:0005524">
    <property type="term" value="F:ATP binding"/>
    <property type="evidence" value="ECO:0007669"/>
    <property type="project" value="UniProtKB-KW"/>
</dbReference>
<keyword evidence="11" id="KW-1185">Reference proteome</keyword>
<dbReference type="Gene3D" id="2.40.50.100">
    <property type="match status" value="1"/>
</dbReference>
<dbReference type="Proteomes" id="UP000559404">
    <property type="component" value="Unassembled WGS sequence"/>
</dbReference>
<gene>
    <name evidence="10" type="ORF">H1W37_12675</name>
</gene>
<dbReference type="Pfam" id="PF08402">
    <property type="entry name" value="TOBE_2"/>
    <property type="match status" value="1"/>
</dbReference>
<dbReference type="EMBL" id="JACEON010000011">
    <property type="protein sequence ID" value="MBA4612514.1"/>
    <property type="molecule type" value="Genomic_DNA"/>
</dbReference>
<dbReference type="GO" id="GO:0022857">
    <property type="term" value="F:transmembrane transporter activity"/>
    <property type="evidence" value="ECO:0007669"/>
    <property type="project" value="InterPro"/>
</dbReference>
<dbReference type="GO" id="GO:0043190">
    <property type="term" value="C:ATP-binding cassette (ABC) transporter complex"/>
    <property type="evidence" value="ECO:0007669"/>
    <property type="project" value="InterPro"/>
</dbReference>